<reference evidence="1" key="1">
    <citation type="journal article" date="2015" name="Nature">
        <title>Complex archaea that bridge the gap between prokaryotes and eukaryotes.</title>
        <authorList>
            <person name="Spang A."/>
            <person name="Saw J.H."/>
            <person name="Jorgensen S.L."/>
            <person name="Zaremba-Niedzwiedzka K."/>
            <person name="Martijn J."/>
            <person name="Lind A.E."/>
            <person name="van Eijk R."/>
            <person name="Schleper C."/>
            <person name="Guy L."/>
            <person name="Ettema T.J."/>
        </authorList>
    </citation>
    <scope>NUCLEOTIDE SEQUENCE</scope>
</reference>
<gene>
    <name evidence="1" type="ORF">LCGC14_2026310</name>
</gene>
<organism evidence="1">
    <name type="scientific">marine sediment metagenome</name>
    <dbReference type="NCBI Taxonomy" id="412755"/>
    <lineage>
        <taxon>unclassified sequences</taxon>
        <taxon>metagenomes</taxon>
        <taxon>ecological metagenomes</taxon>
    </lineage>
</organism>
<name>A0A0F9H9H2_9ZZZZ</name>
<accession>A0A0F9H9H2</accession>
<protein>
    <submittedName>
        <fullName evidence="1">Uncharacterized protein</fullName>
    </submittedName>
</protein>
<sequence length="76" mass="8779">ANSPDQYVDSDYEEWDIRPDRKKVLAVEYQWWEGFLGSGKFCLAGYAVFGKIREVLRLWGGGPYYIGAACELNSHW</sequence>
<evidence type="ECO:0000313" key="1">
    <source>
        <dbReference type="EMBL" id="KKL78295.1"/>
    </source>
</evidence>
<comment type="caution">
    <text evidence="1">The sequence shown here is derived from an EMBL/GenBank/DDBJ whole genome shotgun (WGS) entry which is preliminary data.</text>
</comment>
<proteinExistence type="predicted"/>
<dbReference type="EMBL" id="LAZR01023504">
    <property type="protein sequence ID" value="KKL78295.1"/>
    <property type="molecule type" value="Genomic_DNA"/>
</dbReference>
<feature type="non-terminal residue" evidence="1">
    <location>
        <position position="1"/>
    </location>
</feature>
<dbReference type="AlphaFoldDB" id="A0A0F9H9H2"/>